<keyword evidence="7" id="KW-1185">Reference proteome</keyword>
<dbReference type="SUPFAM" id="SSF56176">
    <property type="entry name" value="FAD-binding/transporter-associated domain-like"/>
    <property type="match status" value="1"/>
</dbReference>
<dbReference type="InterPro" id="IPR016166">
    <property type="entry name" value="FAD-bd_PCMH"/>
</dbReference>
<dbReference type="Gene3D" id="3.30.43.10">
    <property type="entry name" value="Uridine Diphospho-n-acetylenolpyruvylglucosamine Reductase, domain 2"/>
    <property type="match status" value="1"/>
</dbReference>
<dbReference type="OrthoDB" id="2151789at2759"/>
<comment type="similarity">
    <text evidence="1">Belongs to the oxygen-dependent FAD-linked oxidoreductase family.</text>
</comment>
<dbReference type="InterPro" id="IPR016169">
    <property type="entry name" value="FAD-bd_PCMH_sub2"/>
</dbReference>
<dbReference type="Gene3D" id="3.30.465.10">
    <property type="match status" value="1"/>
</dbReference>
<dbReference type="GO" id="GO:0071949">
    <property type="term" value="F:FAD binding"/>
    <property type="evidence" value="ECO:0007669"/>
    <property type="project" value="InterPro"/>
</dbReference>
<proteinExistence type="inferred from homology"/>
<feature type="domain" description="FAD-binding PCMH-type" evidence="5">
    <location>
        <begin position="9"/>
        <end position="181"/>
    </location>
</feature>
<dbReference type="InterPro" id="IPR016167">
    <property type="entry name" value="FAD-bd_PCMH_sub1"/>
</dbReference>
<evidence type="ECO:0000259" key="5">
    <source>
        <dbReference type="PROSITE" id="PS51387"/>
    </source>
</evidence>
<dbReference type="PANTHER" id="PTHR42973:SF54">
    <property type="entry name" value="FAD-BINDING PCMH-TYPE DOMAIN-CONTAINING PROTEIN"/>
    <property type="match status" value="1"/>
</dbReference>
<dbReference type="AlphaFoldDB" id="A0A0L0N1Z6"/>
<dbReference type="EMBL" id="LFRF01000031">
    <property type="protein sequence ID" value="KND87850.1"/>
    <property type="molecule type" value="Genomic_DNA"/>
</dbReference>
<evidence type="ECO:0000256" key="2">
    <source>
        <dbReference type="ARBA" id="ARBA00022630"/>
    </source>
</evidence>
<dbReference type="InterPro" id="IPR006094">
    <property type="entry name" value="Oxid_FAD_bind_N"/>
</dbReference>
<keyword evidence="4" id="KW-0560">Oxidoreductase</keyword>
<evidence type="ECO:0000256" key="4">
    <source>
        <dbReference type="ARBA" id="ARBA00023002"/>
    </source>
</evidence>
<dbReference type="Gene3D" id="3.40.462.20">
    <property type="match status" value="1"/>
</dbReference>
<dbReference type="PROSITE" id="PS51387">
    <property type="entry name" value="FAD_PCMH"/>
    <property type="match status" value="1"/>
</dbReference>
<dbReference type="Proteomes" id="UP000036947">
    <property type="component" value="Unassembled WGS sequence"/>
</dbReference>
<dbReference type="STRING" id="1163406.A0A0L0N1Z6"/>
<protein>
    <submittedName>
        <fullName evidence="6">Bifunctional solanapyrone synthase</fullName>
    </submittedName>
</protein>
<dbReference type="GO" id="GO:0016491">
    <property type="term" value="F:oxidoreductase activity"/>
    <property type="evidence" value="ECO:0007669"/>
    <property type="project" value="UniProtKB-KW"/>
</dbReference>
<accession>A0A0L0N1Z6</accession>
<evidence type="ECO:0000313" key="7">
    <source>
        <dbReference type="Proteomes" id="UP000036947"/>
    </source>
</evidence>
<evidence type="ECO:0000256" key="1">
    <source>
        <dbReference type="ARBA" id="ARBA00005466"/>
    </source>
</evidence>
<dbReference type="InterPro" id="IPR036318">
    <property type="entry name" value="FAD-bd_PCMH-like_sf"/>
</dbReference>
<evidence type="ECO:0000313" key="6">
    <source>
        <dbReference type="EMBL" id="KND87850.1"/>
    </source>
</evidence>
<organism evidence="6 7">
    <name type="scientific">Tolypocladium ophioglossoides (strain CBS 100239)</name>
    <name type="common">Snaketongue truffleclub</name>
    <name type="synonym">Elaphocordyceps ophioglossoides</name>
    <dbReference type="NCBI Taxonomy" id="1163406"/>
    <lineage>
        <taxon>Eukaryota</taxon>
        <taxon>Fungi</taxon>
        <taxon>Dikarya</taxon>
        <taxon>Ascomycota</taxon>
        <taxon>Pezizomycotina</taxon>
        <taxon>Sordariomycetes</taxon>
        <taxon>Hypocreomycetidae</taxon>
        <taxon>Hypocreales</taxon>
        <taxon>Ophiocordycipitaceae</taxon>
        <taxon>Tolypocladium</taxon>
    </lineage>
</organism>
<reference evidence="6 7" key="1">
    <citation type="journal article" date="2015" name="BMC Genomics">
        <title>The genome of the truffle-parasite Tolypocladium ophioglossoides and the evolution of antifungal peptaibiotics.</title>
        <authorList>
            <person name="Quandt C.A."/>
            <person name="Bushley K.E."/>
            <person name="Spatafora J.W."/>
        </authorList>
    </citation>
    <scope>NUCLEOTIDE SEQUENCE [LARGE SCALE GENOMIC DNA]</scope>
    <source>
        <strain evidence="6 7">CBS 100239</strain>
    </source>
</reference>
<sequence length="460" mass="50958">MVMWSLFQANARPRCRVKPRTAGEVAAVLRTVVAHSCLFAVRGGGTSPFAGVSNADGGVTIDLGLLSSIRIPEGDPTVVEVGGGVLWADLYRFLDPLSLSSTGTRNSLTGIVGSILGGGISFFSQRHGWSCDNVVDFEVVLANSTVVHASEHTNPDLYWALRGGGNNFGIVTSVVLDTFPQPPSWYTFQRWDIRALESVFERLGQLTNNMPPNVQMVATTLGWSPHFQQFVISERLVGTSLPDLPKTLAIRNAGLRASTPVLEEYIHTKTTLEMAQKMDRMNEDGFFNYFGSSTVLSQTEINVKIANIFFEEVYHISDAVGIQVYMVYNPVTVPAMEQMRRRGGNALGLDPDSGPLTIVNINLHWSMDYDTPRMKTFMRRMIARIEAKAKIGGVHHPYIFLNHCFEEQEPLASYGEQNVARLHDIRDTVDPRRVFHVLQPGHHKLGMPERDGGWAGKSEL</sequence>
<name>A0A0L0N1Z6_TOLOC</name>
<keyword evidence="3" id="KW-0274">FAD</keyword>
<dbReference type="InterPro" id="IPR050416">
    <property type="entry name" value="FAD-linked_Oxidoreductase"/>
</dbReference>
<dbReference type="Pfam" id="PF01565">
    <property type="entry name" value="FAD_binding_4"/>
    <property type="match status" value="1"/>
</dbReference>
<gene>
    <name evidence="6" type="ORF">TOPH_07438</name>
</gene>
<keyword evidence="2" id="KW-0285">Flavoprotein</keyword>
<dbReference type="PANTHER" id="PTHR42973">
    <property type="entry name" value="BINDING OXIDOREDUCTASE, PUTATIVE (AFU_ORTHOLOGUE AFUA_1G17690)-RELATED"/>
    <property type="match status" value="1"/>
</dbReference>
<comment type="caution">
    <text evidence="6">The sequence shown here is derived from an EMBL/GenBank/DDBJ whole genome shotgun (WGS) entry which is preliminary data.</text>
</comment>
<evidence type="ECO:0000256" key="3">
    <source>
        <dbReference type="ARBA" id="ARBA00022827"/>
    </source>
</evidence>